<dbReference type="GO" id="GO:0000287">
    <property type="term" value="F:magnesium ion binding"/>
    <property type="evidence" value="ECO:0007669"/>
    <property type="project" value="InterPro"/>
</dbReference>
<name>A0A4V3GLY7_9BACT</name>
<proteinExistence type="predicted"/>
<dbReference type="OrthoDB" id="663853at2"/>
<reference evidence="3 4" key="1">
    <citation type="submission" date="2019-03" db="EMBL/GenBank/DDBJ databases">
        <title>Genomic Encyclopedia of Type Strains, Phase IV (KMG-IV): sequencing the most valuable type-strain genomes for metagenomic binning, comparative biology and taxonomic classification.</title>
        <authorList>
            <person name="Goeker M."/>
        </authorList>
    </citation>
    <scope>NUCLEOTIDE SEQUENCE [LARGE SCALE GENOMIC DNA]</scope>
    <source>
        <strain evidence="3 4">DSM 100059</strain>
    </source>
</reference>
<comment type="caution">
    <text evidence="3">The sequence shown here is derived from an EMBL/GenBank/DDBJ whole genome shotgun (WGS) entry which is preliminary data.</text>
</comment>
<dbReference type="Proteomes" id="UP000294498">
    <property type="component" value="Unassembled WGS sequence"/>
</dbReference>
<protein>
    <submittedName>
        <fullName evidence="3">4'-phosphopantetheinyl transferase superfamily protein</fullName>
    </submittedName>
</protein>
<evidence type="ECO:0000313" key="3">
    <source>
        <dbReference type="EMBL" id="TDX01343.1"/>
    </source>
</evidence>
<dbReference type="Gene3D" id="3.90.470.20">
    <property type="entry name" value="4'-phosphopantetheinyl transferase domain"/>
    <property type="match status" value="1"/>
</dbReference>
<dbReference type="AlphaFoldDB" id="A0A4V3GLY7"/>
<feature type="domain" description="4'-phosphopantetheinyl transferase" evidence="2">
    <location>
        <begin position="3"/>
        <end position="91"/>
    </location>
</feature>
<evidence type="ECO:0000313" key="4">
    <source>
        <dbReference type="Proteomes" id="UP000294498"/>
    </source>
</evidence>
<dbReference type="RefSeq" id="WP_133993794.1">
    <property type="nucleotide sequence ID" value="NZ_SODV01000001.1"/>
</dbReference>
<keyword evidence="4" id="KW-1185">Reference proteome</keyword>
<evidence type="ECO:0000259" key="2">
    <source>
        <dbReference type="Pfam" id="PF01648"/>
    </source>
</evidence>
<keyword evidence="1 3" id="KW-0808">Transferase</keyword>
<organism evidence="3 4">
    <name type="scientific">Dinghuibacter silviterrae</name>
    <dbReference type="NCBI Taxonomy" id="1539049"/>
    <lineage>
        <taxon>Bacteria</taxon>
        <taxon>Pseudomonadati</taxon>
        <taxon>Bacteroidota</taxon>
        <taxon>Chitinophagia</taxon>
        <taxon>Chitinophagales</taxon>
        <taxon>Chitinophagaceae</taxon>
        <taxon>Dinghuibacter</taxon>
    </lineage>
</organism>
<accession>A0A4V3GLY7</accession>
<dbReference type="InterPro" id="IPR037143">
    <property type="entry name" value="4-PPantetheinyl_Trfase_dom_sf"/>
</dbReference>
<sequence>MRSIGYDIVDLSLTDPHRNARPRFYQQILAPAERTVPASLSFHQYLWLCWSVKEAVYKYACRWQPGMTFSPTRMVLSSLDASLHAVVRWEGRLYQTRSSVFPGYIVSVAHDGAPVRCGFAHVGPAEDPSAAVRRLLLSDLGPGWSVERRYDGCPTLVGPAAAGAGAASPAPGAPLSFSHHGAYAGYALVGS</sequence>
<evidence type="ECO:0000256" key="1">
    <source>
        <dbReference type="ARBA" id="ARBA00022679"/>
    </source>
</evidence>
<gene>
    <name evidence="3" type="ORF">EDB95_2377</name>
</gene>
<dbReference type="SUPFAM" id="SSF56214">
    <property type="entry name" value="4'-phosphopantetheinyl transferase"/>
    <property type="match status" value="1"/>
</dbReference>
<dbReference type="EMBL" id="SODV01000001">
    <property type="protein sequence ID" value="TDX01343.1"/>
    <property type="molecule type" value="Genomic_DNA"/>
</dbReference>
<dbReference type="Pfam" id="PF01648">
    <property type="entry name" value="ACPS"/>
    <property type="match status" value="1"/>
</dbReference>
<dbReference type="GO" id="GO:0008897">
    <property type="term" value="F:holo-[acyl-carrier-protein] synthase activity"/>
    <property type="evidence" value="ECO:0007669"/>
    <property type="project" value="InterPro"/>
</dbReference>
<dbReference type="InterPro" id="IPR008278">
    <property type="entry name" value="4-PPantetheinyl_Trfase_dom"/>
</dbReference>